<sequence>MVSSVGRITRVWSSTALVYVLVAPHLRQRARVAGDAGGGVAPARRAEGLERLVRGAEGGSGAVRLYCASCGRVRWAVDVRSSVY</sequence>
<evidence type="ECO:0000313" key="2">
    <source>
        <dbReference type="Proteomes" id="UP000054270"/>
    </source>
</evidence>
<accession>A0A0D2KR61</accession>
<evidence type="ECO:0000313" key="1">
    <source>
        <dbReference type="EMBL" id="KJA17127.1"/>
    </source>
</evidence>
<keyword evidence="2" id="KW-1185">Reference proteome</keyword>
<protein>
    <submittedName>
        <fullName evidence="1">Uncharacterized protein</fullName>
    </submittedName>
</protein>
<gene>
    <name evidence="1" type="ORF">HYPSUDRAFT_1044733</name>
</gene>
<name>A0A0D2KR61_HYPSF</name>
<dbReference type="EMBL" id="KN817609">
    <property type="protein sequence ID" value="KJA17127.1"/>
    <property type="molecule type" value="Genomic_DNA"/>
</dbReference>
<dbReference type="Proteomes" id="UP000054270">
    <property type="component" value="Unassembled WGS sequence"/>
</dbReference>
<organism evidence="1 2">
    <name type="scientific">Hypholoma sublateritium (strain FD-334 SS-4)</name>
    <dbReference type="NCBI Taxonomy" id="945553"/>
    <lineage>
        <taxon>Eukaryota</taxon>
        <taxon>Fungi</taxon>
        <taxon>Dikarya</taxon>
        <taxon>Basidiomycota</taxon>
        <taxon>Agaricomycotina</taxon>
        <taxon>Agaricomycetes</taxon>
        <taxon>Agaricomycetidae</taxon>
        <taxon>Agaricales</taxon>
        <taxon>Agaricineae</taxon>
        <taxon>Strophariaceae</taxon>
        <taxon>Hypholoma</taxon>
    </lineage>
</organism>
<reference evidence="2" key="1">
    <citation type="submission" date="2014-04" db="EMBL/GenBank/DDBJ databases">
        <title>Evolutionary Origins and Diversification of the Mycorrhizal Mutualists.</title>
        <authorList>
            <consortium name="DOE Joint Genome Institute"/>
            <consortium name="Mycorrhizal Genomics Consortium"/>
            <person name="Kohler A."/>
            <person name="Kuo A."/>
            <person name="Nagy L.G."/>
            <person name="Floudas D."/>
            <person name="Copeland A."/>
            <person name="Barry K.W."/>
            <person name="Cichocki N."/>
            <person name="Veneault-Fourrey C."/>
            <person name="LaButti K."/>
            <person name="Lindquist E.A."/>
            <person name="Lipzen A."/>
            <person name="Lundell T."/>
            <person name="Morin E."/>
            <person name="Murat C."/>
            <person name="Riley R."/>
            <person name="Ohm R."/>
            <person name="Sun H."/>
            <person name="Tunlid A."/>
            <person name="Henrissat B."/>
            <person name="Grigoriev I.V."/>
            <person name="Hibbett D.S."/>
            <person name="Martin F."/>
        </authorList>
    </citation>
    <scope>NUCLEOTIDE SEQUENCE [LARGE SCALE GENOMIC DNA]</scope>
    <source>
        <strain evidence="2">FD-334 SS-4</strain>
    </source>
</reference>
<dbReference type="AlphaFoldDB" id="A0A0D2KR61"/>
<proteinExistence type="predicted"/>